<sequence length="177" mass="19585">MESPAPVASDTWSYLKSASIFKDLADIIQLLKKSVVDAGYKMFYTRCERRVTAAQNKDRPGTALSLEPLQSFSESEATEEEDEDADEDEESEKRRAGATASSDEDEKDEDSSESNEESISETDSGDNNDSEDSSECEEIFKKPIRTESPIRKAPNGVKRRAIATRVSLPARFGESDA</sequence>
<feature type="compositionally biased region" description="Basic and acidic residues" evidence="1">
    <location>
        <begin position="138"/>
        <end position="150"/>
    </location>
</feature>
<gene>
    <name evidence="2" type="ORF">TELCIR_11502</name>
</gene>
<feature type="region of interest" description="Disordered" evidence="1">
    <location>
        <begin position="52"/>
        <end position="156"/>
    </location>
</feature>
<evidence type="ECO:0000313" key="2">
    <source>
        <dbReference type="EMBL" id="PIO66773.1"/>
    </source>
</evidence>
<dbReference type="AlphaFoldDB" id="A0A2G9U9B0"/>
<dbReference type="OrthoDB" id="10551272at2759"/>
<proteinExistence type="predicted"/>
<evidence type="ECO:0000313" key="3">
    <source>
        <dbReference type="Proteomes" id="UP000230423"/>
    </source>
</evidence>
<reference evidence="2 3" key="1">
    <citation type="submission" date="2015-09" db="EMBL/GenBank/DDBJ databases">
        <title>Draft genome of the parasitic nematode Teladorsagia circumcincta isolate WARC Sus (inbred).</title>
        <authorList>
            <person name="Mitreva M."/>
        </authorList>
    </citation>
    <scope>NUCLEOTIDE SEQUENCE [LARGE SCALE GENOMIC DNA]</scope>
    <source>
        <strain evidence="2 3">S</strain>
    </source>
</reference>
<keyword evidence="3" id="KW-1185">Reference proteome</keyword>
<organism evidence="2 3">
    <name type="scientific">Teladorsagia circumcincta</name>
    <name type="common">Brown stomach worm</name>
    <name type="synonym">Ostertagia circumcincta</name>
    <dbReference type="NCBI Taxonomy" id="45464"/>
    <lineage>
        <taxon>Eukaryota</taxon>
        <taxon>Metazoa</taxon>
        <taxon>Ecdysozoa</taxon>
        <taxon>Nematoda</taxon>
        <taxon>Chromadorea</taxon>
        <taxon>Rhabditida</taxon>
        <taxon>Rhabditina</taxon>
        <taxon>Rhabditomorpha</taxon>
        <taxon>Strongyloidea</taxon>
        <taxon>Trichostrongylidae</taxon>
        <taxon>Teladorsagia</taxon>
    </lineage>
</organism>
<dbReference type="EMBL" id="KZ348032">
    <property type="protein sequence ID" value="PIO66773.1"/>
    <property type="molecule type" value="Genomic_DNA"/>
</dbReference>
<dbReference type="Proteomes" id="UP000230423">
    <property type="component" value="Unassembled WGS sequence"/>
</dbReference>
<protein>
    <submittedName>
        <fullName evidence="2">Uncharacterized protein</fullName>
    </submittedName>
</protein>
<feature type="compositionally biased region" description="Acidic residues" evidence="1">
    <location>
        <begin position="102"/>
        <end position="137"/>
    </location>
</feature>
<name>A0A2G9U9B0_TELCI</name>
<feature type="compositionally biased region" description="Acidic residues" evidence="1">
    <location>
        <begin position="76"/>
        <end position="90"/>
    </location>
</feature>
<accession>A0A2G9U9B0</accession>
<evidence type="ECO:0000256" key="1">
    <source>
        <dbReference type="SAM" id="MobiDB-lite"/>
    </source>
</evidence>